<evidence type="ECO:0000256" key="4">
    <source>
        <dbReference type="ARBA" id="ARBA00022737"/>
    </source>
</evidence>
<feature type="domain" description="C2H2-type" evidence="13">
    <location>
        <begin position="500"/>
        <end position="527"/>
    </location>
</feature>
<feature type="domain" description="C2H2-type" evidence="13">
    <location>
        <begin position="531"/>
        <end position="558"/>
    </location>
</feature>
<keyword evidence="7" id="KW-0805">Transcription regulation</keyword>
<feature type="region of interest" description="Disordered" evidence="12">
    <location>
        <begin position="443"/>
        <end position="469"/>
    </location>
</feature>
<feature type="region of interest" description="Disordered" evidence="12">
    <location>
        <begin position="206"/>
        <end position="246"/>
    </location>
</feature>
<dbReference type="GO" id="GO:0008270">
    <property type="term" value="F:zinc ion binding"/>
    <property type="evidence" value="ECO:0007669"/>
    <property type="project" value="UniProtKB-KW"/>
</dbReference>
<protein>
    <recommendedName>
        <fullName evidence="13">C2H2-type domain-containing protein</fullName>
    </recommendedName>
</protein>
<proteinExistence type="inferred from homology"/>
<keyword evidence="9" id="KW-0804">Transcription</keyword>
<evidence type="ECO:0000256" key="6">
    <source>
        <dbReference type="ARBA" id="ARBA00022833"/>
    </source>
</evidence>
<reference evidence="14" key="2">
    <citation type="submission" date="2020-12" db="EMBL/GenBank/DDBJ databases">
        <authorList>
            <person name="Kanost M."/>
        </authorList>
    </citation>
    <scope>NUCLEOTIDE SEQUENCE</scope>
</reference>
<feature type="domain" description="C2H2-type" evidence="13">
    <location>
        <begin position="588"/>
        <end position="616"/>
    </location>
</feature>
<comment type="subcellular location">
    <subcellularLocation>
        <location evidence="1">Nucleus</location>
    </subcellularLocation>
</comment>
<comment type="caution">
    <text evidence="14">The sequence shown here is derived from an EMBL/GenBank/DDBJ whole genome shotgun (WGS) entry which is preliminary data.</text>
</comment>
<feature type="compositionally biased region" description="Basic residues" evidence="12">
    <location>
        <begin position="445"/>
        <end position="454"/>
    </location>
</feature>
<feature type="region of interest" description="Disordered" evidence="12">
    <location>
        <begin position="260"/>
        <end position="317"/>
    </location>
</feature>
<dbReference type="FunFam" id="3.30.160.60:FF:001156">
    <property type="entry name" value="Zinc finger protein 407"/>
    <property type="match status" value="1"/>
</dbReference>
<keyword evidence="4" id="KW-0677">Repeat</keyword>
<keyword evidence="6" id="KW-0862">Zinc</keyword>
<evidence type="ECO:0000256" key="10">
    <source>
        <dbReference type="ARBA" id="ARBA00023242"/>
    </source>
</evidence>
<evidence type="ECO:0000256" key="1">
    <source>
        <dbReference type="ARBA" id="ARBA00004123"/>
    </source>
</evidence>
<sequence length="656" mass="75591">MLHNSGPYGPPDTPVNMGAPLNMSQLNGLNLVNNLGKISQDAPHAAAEHYTHTSYPHYGSSTLNMSSQINQFANYHNPGVHSNFSIQNSPLIENSPWHSGMLSMNLNLQHEHNTNMLNFHQNYDKKSHGMHESCHNGLPLNVPQLHSKDYFRHSMNYDNSHYNVSSKPTENNLSVKNTERSQLDNTRRRSLENTVKLIENILLNTTAKSREQADPPAPAPAMDFPKQDKPIQPIPTIEPQKQQDDDLNEIIDMTERNMKSFYDKDTRDSSQDTYQSTQDSQYKVEESQESTSNMSKDTELKESMSEEGSTEDEFDRTVEIKEEQPSWTITDYSNPFAKDQHAVQRDDVGGVVIADAETSVKDATEALKNGSKHEYYECPHCNLLLRHPKRFLIHAKWHTFGINKKAELARQRELRKKEKGEKDKSVPEEFSCKDCDKIFNTKTSLKNHRHRTHSSRALERRPARPRPAPAVPYQCSECPKRFKYKHSLDKHRDTHLEKTHACAECPKKFGSPTLLKMHMKSHERASRGPTLSCSYCGKGYYESYTLQVHERTHRNERPFSCEICNSTFGCNSSLRRHMRVSHSTSKPHECAVCHRNFATESIRDRHQLRAHSNPEDFKFICKQCPSRYFKLKDLQRHICKVHPKGKSRSRTKEEDD</sequence>
<dbReference type="InterPro" id="IPR050888">
    <property type="entry name" value="ZnF_C2H2-type_TF"/>
</dbReference>
<keyword evidence="15" id="KW-1185">Reference proteome</keyword>
<dbReference type="EMBL" id="JH668472">
    <property type="protein sequence ID" value="KAG6454667.1"/>
    <property type="molecule type" value="Genomic_DNA"/>
</dbReference>
<evidence type="ECO:0000313" key="14">
    <source>
        <dbReference type="EMBL" id="KAG6454667.1"/>
    </source>
</evidence>
<dbReference type="GO" id="GO:0005634">
    <property type="term" value="C:nucleus"/>
    <property type="evidence" value="ECO:0007669"/>
    <property type="project" value="UniProtKB-SubCell"/>
</dbReference>
<feature type="domain" description="C2H2-type" evidence="13">
    <location>
        <begin position="473"/>
        <end position="500"/>
    </location>
</feature>
<evidence type="ECO:0000256" key="12">
    <source>
        <dbReference type="SAM" id="MobiDB-lite"/>
    </source>
</evidence>
<keyword evidence="5 11" id="KW-0863">Zinc-finger</keyword>
<feature type="compositionally biased region" description="Low complexity" evidence="12">
    <location>
        <begin position="271"/>
        <end position="281"/>
    </location>
</feature>
<evidence type="ECO:0000256" key="3">
    <source>
        <dbReference type="ARBA" id="ARBA00022723"/>
    </source>
</evidence>
<evidence type="ECO:0000256" key="8">
    <source>
        <dbReference type="ARBA" id="ARBA00023125"/>
    </source>
</evidence>
<feature type="domain" description="C2H2-type" evidence="13">
    <location>
        <begin position="559"/>
        <end position="587"/>
    </location>
</feature>
<feature type="domain" description="C2H2-type" evidence="13">
    <location>
        <begin position="430"/>
        <end position="458"/>
    </location>
</feature>
<evidence type="ECO:0000256" key="9">
    <source>
        <dbReference type="ARBA" id="ARBA00023163"/>
    </source>
</evidence>
<feature type="compositionally biased region" description="Basic and acidic residues" evidence="12">
    <location>
        <begin position="260"/>
        <end position="270"/>
    </location>
</feature>
<keyword evidence="10" id="KW-0539">Nucleus</keyword>
<dbReference type="Gene3D" id="3.30.160.60">
    <property type="entry name" value="Classic Zinc Finger"/>
    <property type="match status" value="5"/>
</dbReference>
<evidence type="ECO:0000259" key="13">
    <source>
        <dbReference type="PROSITE" id="PS50157"/>
    </source>
</evidence>
<evidence type="ECO:0000256" key="2">
    <source>
        <dbReference type="ARBA" id="ARBA00006991"/>
    </source>
</evidence>
<dbReference type="OrthoDB" id="8922241at2759"/>
<evidence type="ECO:0000256" key="5">
    <source>
        <dbReference type="ARBA" id="ARBA00022771"/>
    </source>
</evidence>
<dbReference type="SMART" id="SM00355">
    <property type="entry name" value="ZnF_C2H2"/>
    <property type="match status" value="8"/>
</dbReference>
<comment type="similarity">
    <text evidence="2">Belongs to the krueppel C2H2-type zinc-finger protein family.</text>
</comment>
<gene>
    <name evidence="14" type="ORF">O3G_MSEX008818</name>
</gene>
<dbReference type="Pfam" id="PF12874">
    <property type="entry name" value="zf-met"/>
    <property type="match status" value="1"/>
</dbReference>
<keyword evidence="8" id="KW-0238">DNA-binding</keyword>
<reference evidence="14" key="1">
    <citation type="journal article" date="2016" name="Insect Biochem. Mol. Biol.">
        <title>Multifaceted biological insights from a draft genome sequence of the tobacco hornworm moth, Manduca sexta.</title>
        <authorList>
            <person name="Kanost M.R."/>
            <person name="Arrese E.L."/>
            <person name="Cao X."/>
            <person name="Chen Y.R."/>
            <person name="Chellapilla S."/>
            <person name="Goldsmith M.R."/>
            <person name="Grosse-Wilde E."/>
            <person name="Heckel D.G."/>
            <person name="Herndon N."/>
            <person name="Jiang H."/>
            <person name="Papanicolaou A."/>
            <person name="Qu J."/>
            <person name="Soulages J.L."/>
            <person name="Vogel H."/>
            <person name="Walters J."/>
            <person name="Waterhouse R.M."/>
            <person name="Ahn S.J."/>
            <person name="Almeida F.C."/>
            <person name="An C."/>
            <person name="Aqrawi P."/>
            <person name="Bretschneider A."/>
            <person name="Bryant W.B."/>
            <person name="Bucks S."/>
            <person name="Chao H."/>
            <person name="Chevignon G."/>
            <person name="Christen J.M."/>
            <person name="Clarke D.F."/>
            <person name="Dittmer N.T."/>
            <person name="Ferguson L.C.F."/>
            <person name="Garavelou S."/>
            <person name="Gordon K.H.J."/>
            <person name="Gunaratna R.T."/>
            <person name="Han Y."/>
            <person name="Hauser F."/>
            <person name="He Y."/>
            <person name="Heidel-Fischer H."/>
            <person name="Hirsh A."/>
            <person name="Hu Y."/>
            <person name="Jiang H."/>
            <person name="Kalra D."/>
            <person name="Klinner C."/>
            <person name="Konig C."/>
            <person name="Kovar C."/>
            <person name="Kroll A.R."/>
            <person name="Kuwar S.S."/>
            <person name="Lee S.L."/>
            <person name="Lehman R."/>
            <person name="Li K."/>
            <person name="Li Z."/>
            <person name="Liang H."/>
            <person name="Lovelace S."/>
            <person name="Lu Z."/>
            <person name="Mansfield J.H."/>
            <person name="McCulloch K.J."/>
            <person name="Mathew T."/>
            <person name="Morton B."/>
            <person name="Muzny D.M."/>
            <person name="Neunemann D."/>
            <person name="Ongeri F."/>
            <person name="Pauchet Y."/>
            <person name="Pu L.L."/>
            <person name="Pyrousis I."/>
            <person name="Rao X.J."/>
            <person name="Redding A."/>
            <person name="Roesel C."/>
            <person name="Sanchez-Gracia A."/>
            <person name="Schaack S."/>
            <person name="Shukla A."/>
            <person name="Tetreau G."/>
            <person name="Wang Y."/>
            <person name="Xiong G.H."/>
            <person name="Traut W."/>
            <person name="Walsh T.K."/>
            <person name="Worley K.C."/>
            <person name="Wu D."/>
            <person name="Wu W."/>
            <person name="Wu Y.Q."/>
            <person name="Zhang X."/>
            <person name="Zou Z."/>
            <person name="Zucker H."/>
            <person name="Briscoe A.D."/>
            <person name="Burmester T."/>
            <person name="Clem R.J."/>
            <person name="Feyereisen R."/>
            <person name="Grimmelikhuijzen C.J.P."/>
            <person name="Hamodrakas S.J."/>
            <person name="Hansson B.S."/>
            <person name="Huguet E."/>
            <person name="Jermiin L.S."/>
            <person name="Lan Q."/>
            <person name="Lehman H.K."/>
            <person name="Lorenzen M."/>
            <person name="Merzendorfer H."/>
            <person name="Michalopoulos I."/>
            <person name="Morton D.B."/>
            <person name="Muthukrishnan S."/>
            <person name="Oakeshott J.G."/>
            <person name="Palmer W."/>
            <person name="Park Y."/>
            <person name="Passarelli A.L."/>
            <person name="Rozas J."/>
            <person name="Schwartz L.M."/>
            <person name="Smith W."/>
            <person name="Southgate A."/>
            <person name="Vilcinskas A."/>
            <person name="Vogt R."/>
            <person name="Wang P."/>
            <person name="Werren J."/>
            <person name="Yu X.Q."/>
            <person name="Zhou J.J."/>
            <person name="Brown S.J."/>
            <person name="Scherer S.E."/>
            <person name="Richards S."/>
            <person name="Blissard G.W."/>
        </authorList>
    </citation>
    <scope>NUCLEOTIDE SEQUENCE</scope>
</reference>
<dbReference type="GO" id="GO:0003677">
    <property type="term" value="F:DNA binding"/>
    <property type="evidence" value="ECO:0007669"/>
    <property type="project" value="UniProtKB-KW"/>
</dbReference>
<feature type="compositionally biased region" description="Basic and acidic residues" evidence="12">
    <location>
        <begin position="177"/>
        <end position="188"/>
    </location>
</feature>
<accession>A0A921ZD93</accession>
<dbReference type="Proteomes" id="UP000791440">
    <property type="component" value="Unassembled WGS sequence"/>
</dbReference>
<organism evidence="14 15">
    <name type="scientific">Manduca sexta</name>
    <name type="common">Tobacco hawkmoth</name>
    <name type="synonym">Tobacco hornworm</name>
    <dbReference type="NCBI Taxonomy" id="7130"/>
    <lineage>
        <taxon>Eukaryota</taxon>
        <taxon>Metazoa</taxon>
        <taxon>Ecdysozoa</taxon>
        <taxon>Arthropoda</taxon>
        <taxon>Hexapoda</taxon>
        <taxon>Insecta</taxon>
        <taxon>Pterygota</taxon>
        <taxon>Neoptera</taxon>
        <taxon>Endopterygota</taxon>
        <taxon>Lepidoptera</taxon>
        <taxon>Glossata</taxon>
        <taxon>Ditrysia</taxon>
        <taxon>Bombycoidea</taxon>
        <taxon>Sphingidae</taxon>
        <taxon>Sphinginae</taxon>
        <taxon>Sphingini</taxon>
        <taxon>Manduca</taxon>
    </lineage>
</organism>
<dbReference type="SUPFAM" id="SSF57667">
    <property type="entry name" value="beta-beta-alpha zinc fingers"/>
    <property type="match status" value="3"/>
</dbReference>
<dbReference type="InterPro" id="IPR013087">
    <property type="entry name" value="Znf_C2H2_type"/>
</dbReference>
<dbReference type="PROSITE" id="PS00028">
    <property type="entry name" value="ZINC_FINGER_C2H2_1"/>
    <property type="match status" value="7"/>
</dbReference>
<dbReference type="PROSITE" id="PS50157">
    <property type="entry name" value="ZINC_FINGER_C2H2_2"/>
    <property type="match status" value="6"/>
</dbReference>
<dbReference type="AlphaFoldDB" id="A0A921ZD93"/>
<dbReference type="Pfam" id="PF00096">
    <property type="entry name" value="zf-C2H2"/>
    <property type="match status" value="4"/>
</dbReference>
<dbReference type="InterPro" id="IPR036236">
    <property type="entry name" value="Znf_C2H2_sf"/>
</dbReference>
<evidence type="ECO:0000313" key="15">
    <source>
        <dbReference type="Proteomes" id="UP000791440"/>
    </source>
</evidence>
<dbReference type="FunFam" id="3.30.160.60:FF:000100">
    <property type="entry name" value="Zinc finger 45-like"/>
    <property type="match status" value="1"/>
</dbReference>
<dbReference type="PANTHER" id="PTHR24406">
    <property type="entry name" value="TRANSCRIPTIONAL REPRESSOR CTCFL-RELATED"/>
    <property type="match status" value="1"/>
</dbReference>
<keyword evidence="3" id="KW-0479">Metal-binding</keyword>
<feature type="region of interest" description="Disordered" evidence="12">
    <location>
        <begin position="161"/>
        <end position="188"/>
    </location>
</feature>
<evidence type="ECO:0000256" key="7">
    <source>
        <dbReference type="ARBA" id="ARBA00023015"/>
    </source>
</evidence>
<evidence type="ECO:0000256" key="11">
    <source>
        <dbReference type="PROSITE-ProRule" id="PRU00042"/>
    </source>
</evidence>
<feature type="compositionally biased region" description="Polar residues" evidence="12">
    <location>
        <begin position="161"/>
        <end position="176"/>
    </location>
</feature>
<name>A0A921ZD93_MANSE</name>